<proteinExistence type="predicted"/>
<keyword evidence="5 6" id="KW-0961">Cell wall biogenesis/degradation</keyword>
<evidence type="ECO:0000256" key="1">
    <source>
        <dbReference type="ARBA" id="ARBA00004752"/>
    </source>
</evidence>
<sequence length="269" mass="28064">MTQSTRWFALVGTAALALGACSAEPEPVVTPSPSITPAITAPEVTEAPFEGPEVRGVSSIATALGSSIDVYDAPDGQVQQTVAAEDVLTAPEATPLVFLVKDDADGWLEVYLPVRPNGSTGWVRTGDVTLATTDFSVEVSLVDFELTVFDGQDAVLTTPISVGREDRPTPGGVYYIRELLQPPDPSGVYGPYAYGLSGYSPVLDEFNGGQAVIGLHGTDEPESIGQYVSSGCIRLPNDTITQIVNEVGLPLGTPVLISADAEPLASENA</sequence>
<evidence type="ECO:0000256" key="2">
    <source>
        <dbReference type="ARBA" id="ARBA00022679"/>
    </source>
</evidence>
<feature type="active site" description="Nucleophile" evidence="6">
    <location>
        <position position="232"/>
    </location>
</feature>
<feature type="domain" description="L,D-TPase catalytic" evidence="8">
    <location>
        <begin position="135"/>
        <end position="258"/>
    </location>
</feature>
<dbReference type="InterPro" id="IPR050979">
    <property type="entry name" value="LD-transpeptidase"/>
</dbReference>
<keyword evidence="3 6" id="KW-0133">Cell shape</keyword>
<dbReference type="PROSITE" id="PS52029">
    <property type="entry name" value="LD_TPASE"/>
    <property type="match status" value="1"/>
</dbReference>
<evidence type="ECO:0000313" key="9">
    <source>
        <dbReference type="EMBL" id="MDN4480182.1"/>
    </source>
</evidence>
<feature type="active site" description="Proton donor/acceptor" evidence="6">
    <location>
        <position position="216"/>
    </location>
</feature>
<evidence type="ECO:0000259" key="8">
    <source>
        <dbReference type="PROSITE" id="PS52029"/>
    </source>
</evidence>
<dbReference type="Proteomes" id="UP001172708">
    <property type="component" value="Unassembled WGS sequence"/>
</dbReference>
<name>A0ABT8GFH0_9MICO</name>
<organism evidence="9 10">
    <name type="scientific">Demequina muriae</name>
    <dbReference type="NCBI Taxonomy" id="3051664"/>
    <lineage>
        <taxon>Bacteria</taxon>
        <taxon>Bacillati</taxon>
        <taxon>Actinomycetota</taxon>
        <taxon>Actinomycetes</taxon>
        <taxon>Micrococcales</taxon>
        <taxon>Demequinaceae</taxon>
        <taxon>Demequina</taxon>
    </lineage>
</organism>
<dbReference type="Gene3D" id="2.40.440.10">
    <property type="entry name" value="L,D-transpeptidase catalytic domain-like"/>
    <property type="match status" value="1"/>
</dbReference>
<gene>
    <name evidence="9" type="ORF">QQX02_04500</name>
</gene>
<comment type="caution">
    <text evidence="9">The sequence shown here is derived from an EMBL/GenBank/DDBJ whole genome shotgun (WGS) entry which is preliminary data.</text>
</comment>
<comment type="pathway">
    <text evidence="1 6">Cell wall biogenesis; peptidoglycan biosynthesis.</text>
</comment>
<evidence type="ECO:0000256" key="5">
    <source>
        <dbReference type="ARBA" id="ARBA00023316"/>
    </source>
</evidence>
<dbReference type="PANTHER" id="PTHR30582">
    <property type="entry name" value="L,D-TRANSPEPTIDASE"/>
    <property type="match status" value="1"/>
</dbReference>
<dbReference type="PROSITE" id="PS51257">
    <property type="entry name" value="PROKAR_LIPOPROTEIN"/>
    <property type="match status" value="1"/>
</dbReference>
<dbReference type="EMBL" id="JAUHQA010000001">
    <property type="protein sequence ID" value="MDN4480182.1"/>
    <property type="molecule type" value="Genomic_DNA"/>
</dbReference>
<evidence type="ECO:0000256" key="6">
    <source>
        <dbReference type="PROSITE-ProRule" id="PRU01373"/>
    </source>
</evidence>
<dbReference type="Pfam" id="PF03734">
    <property type="entry name" value="YkuD"/>
    <property type="match status" value="1"/>
</dbReference>
<dbReference type="CDD" id="cd16913">
    <property type="entry name" value="YkuD_like"/>
    <property type="match status" value="1"/>
</dbReference>
<dbReference type="SUPFAM" id="SSF141523">
    <property type="entry name" value="L,D-transpeptidase catalytic domain-like"/>
    <property type="match status" value="1"/>
</dbReference>
<evidence type="ECO:0000313" key="10">
    <source>
        <dbReference type="Proteomes" id="UP001172708"/>
    </source>
</evidence>
<keyword evidence="7" id="KW-0732">Signal</keyword>
<protein>
    <submittedName>
        <fullName evidence="9">L,D-transpeptidase</fullName>
        <ecNumber evidence="9">2.-.-.-</ecNumber>
    </submittedName>
</protein>
<accession>A0ABT8GFH0</accession>
<keyword evidence="10" id="KW-1185">Reference proteome</keyword>
<evidence type="ECO:0000256" key="4">
    <source>
        <dbReference type="ARBA" id="ARBA00022984"/>
    </source>
</evidence>
<feature type="chain" id="PRO_5045172931" evidence="7">
    <location>
        <begin position="23"/>
        <end position="269"/>
    </location>
</feature>
<keyword evidence="2 9" id="KW-0808">Transferase</keyword>
<keyword evidence="4 6" id="KW-0573">Peptidoglycan synthesis</keyword>
<evidence type="ECO:0000256" key="7">
    <source>
        <dbReference type="SAM" id="SignalP"/>
    </source>
</evidence>
<dbReference type="RefSeq" id="WP_301141522.1">
    <property type="nucleotide sequence ID" value="NZ_JAUHQA010000001.1"/>
</dbReference>
<dbReference type="GO" id="GO:0016740">
    <property type="term" value="F:transferase activity"/>
    <property type="evidence" value="ECO:0007669"/>
    <property type="project" value="UniProtKB-KW"/>
</dbReference>
<dbReference type="EC" id="2.-.-.-" evidence="9"/>
<dbReference type="InterPro" id="IPR005490">
    <property type="entry name" value="LD_TPept_cat_dom"/>
</dbReference>
<feature type="signal peptide" evidence="7">
    <location>
        <begin position="1"/>
        <end position="22"/>
    </location>
</feature>
<dbReference type="InterPro" id="IPR038063">
    <property type="entry name" value="Transpep_catalytic_dom"/>
</dbReference>
<evidence type="ECO:0000256" key="3">
    <source>
        <dbReference type="ARBA" id="ARBA00022960"/>
    </source>
</evidence>
<reference evidence="9" key="1">
    <citation type="submission" date="2023-06" db="EMBL/GenBank/DDBJ databases">
        <title>Egi l300058.</title>
        <authorList>
            <person name="Gao L."/>
            <person name="Fang B.-Z."/>
            <person name="Li W.-J."/>
        </authorList>
    </citation>
    <scope>NUCLEOTIDE SEQUENCE</scope>
    <source>
        <strain evidence="9">EGI L300058</strain>
    </source>
</reference>